<dbReference type="Gramene" id="KFK29087">
    <property type="protein sequence ID" value="KFK29087"/>
    <property type="gene ID" value="AALP_AA7G087200"/>
</dbReference>
<reference evidence="2" key="1">
    <citation type="journal article" date="2015" name="Nat. Plants">
        <title>Genome expansion of Arabis alpina linked with retrotransposition and reduced symmetric DNA methylation.</title>
        <authorList>
            <person name="Willing E.M."/>
            <person name="Rawat V."/>
            <person name="Mandakova T."/>
            <person name="Maumus F."/>
            <person name="James G.V."/>
            <person name="Nordstroem K.J."/>
            <person name="Becker C."/>
            <person name="Warthmann N."/>
            <person name="Chica C."/>
            <person name="Szarzynska B."/>
            <person name="Zytnicki M."/>
            <person name="Albani M.C."/>
            <person name="Kiefer C."/>
            <person name="Bergonzi S."/>
            <person name="Castaings L."/>
            <person name="Mateos J.L."/>
            <person name="Berns M.C."/>
            <person name="Bujdoso N."/>
            <person name="Piofczyk T."/>
            <person name="de Lorenzo L."/>
            <person name="Barrero-Sicilia C."/>
            <person name="Mateos I."/>
            <person name="Piednoel M."/>
            <person name="Hagmann J."/>
            <person name="Chen-Min-Tao R."/>
            <person name="Iglesias-Fernandez R."/>
            <person name="Schuster S.C."/>
            <person name="Alonso-Blanco C."/>
            <person name="Roudier F."/>
            <person name="Carbonero P."/>
            <person name="Paz-Ares J."/>
            <person name="Davis S.J."/>
            <person name="Pecinka A."/>
            <person name="Quesneville H."/>
            <person name="Colot V."/>
            <person name="Lysak M.A."/>
            <person name="Weigel D."/>
            <person name="Coupland G."/>
            <person name="Schneeberger K."/>
        </authorList>
    </citation>
    <scope>NUCLEOTIDE SEQUENCE [LARGE SCALE GENOMIC DNA]</scope>
    <source>
        <strain evidence="2">cv. Pajares</strain>
    </source>
</reference>
<dbReference type="EMBL" id="CM002875">
    <property type="protein sequence ID" value="KFK29087.1"/>
    <property type="molecule type" value="Genomic_DNA"/>
</dbReference>
<dbReference type="AlphaFoldDB" id="A0A087GGT5"/>
<dbReference type="Proteomes" id="UP000029120">
    <property type="component" value="Chromosome 7"/>
</dbReference>
<keyword evidence="2" id="KW-1185">Reference proteome</keyword>
<proteinExistence type="predicted"/>
<evidence type="ECO:0000313" key="1">
    <source>
        <dbReference type="EMBL" id="KFK29087.1"/>
    </source>
</evidence>
<evidence type="ECO:0000313" key="2">
    <source>
        <dbReference type="Proteomes" id="UP000029120"/>
    </source>
</evidence>
<protein>
    <submittedName>
        <fullName evidence="1">Uncharacterized protein</fullName>
    </submittedName>
</protein>
<organism evidence="1 2">
    <name type="scientific">Arabis alpina</name>
    <name type="common">Alpine rock-cress</name>
    <dbReference type="NCBI Taxonomy" id="50452"/>
    <lineage>
        <taxon>Eukaryota</taxon>
        <taxon>Viridiplantae</taxon>
        <taxon>Streptophyta</taxon>
        <taxon>Embryophyta</taxon>
        <taxon>Tracheophyta</taxon>
        <taxon>Spermatophyta</taxon>
        <taxon>Magnoliopsida</taxon>
        <taxon>eudicotyledons</taxon>
        <taxon>Gunneridae</taxon>
        <taxon>Pentapetalae</taxon>
        <taxon>rosids</taxon>
        <taxon>malvids</taxon>
        <taxon>Brassicales</taxon>
        <taxon>Brassicaceae</taxon>
        <taxon>Arabideae</taxon>
        <taxon>Arabis</taxon>
    </lineage>
</organism>
<sequence length="45" mass="4958">MAIMFGWGFVFGTSRLTDFLQSLGCSGRLDSSAGSKICWLRFLPP</sequence>
<gene>
    <name evidence="1" type="ordered locus">AALP_Aa7g087200</name>
</gene>
<accession>A0A087GGT5</accession>
<name>A0A087GGT5_ARAAL</name>